<feature type="compositionally biased region" description="Acidic residues" evidence="9">
    <location>
        <begin position="619"/>
        <end position="631"/>
    </location>
</feature>
<dbReference type="GO" id="GO:0006891">
    <property type="term" value="P:intra-Golgi vesicle-mediated transport"/>
    <property type="evidence" value="ECO:0007669"/>
    <property type="project" value="TreeGrafter"/>
</dbReference>
<dbReference type="PANTHER" id="PTHR21311">
    <property type="entry name" value="CONSERVED OLIGOMERIC GOLGI COMPLEX COMPONENT 8"/>
    <property type="match status" value="1"/>
</dbReference>
<dbReference type="SUPFAM" id="SSF74788">
    <property type="entry name" value="Cullin repeat-like"/>
    <property type="match status" value="1"/>
</dbReference>
<evidence type="ECO:0000256" key="7">
    <source>
        <dbReference type="ARBA" id="ARBA00023136"/>
    </source>
</evidence>
<evidence type="ECO:0000256" key="4">
    <source>
        <dbReference type="ARBA" id="ARBA00022448"/>
    </source>
</evidence>
<protein>
    <recommendedName>
        <fullName evidence="3">Conserved oligomeric Golgi complex subunit 8</fullName>
    </recommendedName>
    <alternativeName>
        <fullName evidence="8">Component of oligomeric Golgi complex 8</fullName>
    </alternativeName>
</protein>
<evidence type="ECO:0000256" key="8">
    <source>
        <dbReference type="ARBA" id="ARBA00031347"/>
    </source>
</evidence>
<gene>
    <name evidence="10" type="primary">EOG090X04G7</name>
</gene>
<evidence type="ECO:0000256" key="3">
    <source>
        <dbReference type="ARBA" id="ARBA00020983"/>
    </source>
</evidence>
<feature type="compositionally biased region" description="Polar residues" evidence="9">
    <location>
        <begin position="562"/>
        <end position="586"/>
    </location>
</feature>
<evidence type="ECO:0000256" key="1">
    <source>
        <dbReference type="ARBA" id="ARBA00004395"/>
    </source>
</evidence>
<evidence type="ECO:0000256" key="6">
    <source>
        <dbReference type="ARBA" id="ARBA00023034"/>
    </source>
</evidence>
<dbReference type="Pfam" id="PF04124">
    <property type="entry name" value="Dor1"/>
    <property type="match status" value="1"/>
</dbReference>
<comment type="subcellular location">
    <subcellularLocation>
        <location evidence="1">Golgi apparatus membrane</location>
        <topology evidence="1">Peripheral membrane protein</topology>
    </subcellularLocation>
</comment>
<evidence type="ECO:0000256" key="2">
    <source>
        <dbReference type="ARBA" id="ARBA00006419"/>
    </source>
</evidence>
<dbReference type="PANTHER" id="PTHR21311:SF0">
    <property type="entry name" value="CONSERVED OLIGOMERIC GOLGI COMPLEX SUBUNIT 8"/>
    <property type="match status" value="1"/>
</dbReference>
<comment type="similarity">
    <text evidence="2">Belongs to the COG8 family.</text>
</comment>
<dbReference type="InterPro" id="IPR016159">
    <property type="entry name" value="Cullin_repeat-like_dom_sf"/>
</dbReference>
<feature type="compositionally biased region" description="Basic and acidic residues" evidence="9">
    <location>
        <begin position="647"/>
        <end position="662"/>
    </location>
</feature>
<organism evidence="10">
    <name type="scientific">Daphnia pulicaria</name>
    <dbReference type="NCBI Taxonomy" id="35523"/>
    <lineage>
        <taxon>Eukaryota</taxon>
        <taxon>Metazoa</taxon>
        <taxon>Ecdysozoa</taxon>
        <taxon>Arthropoda</taxon>
        <taxon>Crustacea</taxon>
        <taxon>Branchiopoda</taxon>
        <taxon>Diplostraca</taxon>
        <taxon>Cladocera</taxon>
        <taxon>Anomopoda</taxon>
        <taxon>Daphniidae</taxon>
        <taxon>Daphnia</taxon>
    </lineage>
</organism>
<keyword evidence="4" id="KW-0813">Transport</keyword>
<dbReference type="AlphaFoldDB" id="A0A4Y7MXR9"/>
<feature type="region of interest" description="Disordered" evidence="9">
    <location>
        <begin position="562"/>
        <end position="594"/>
    </location>
</feature>
<name>A0A4Y7MXR9_9CRUS</name>
<accession>A0A4Y7MXR9</accession>
<dbReference type="GO" id="GO:0015031">
    <property type="term" value="P:protein transport"/>
    <property type="evidence" value="ECO:0007669"/>
    <property type="project" value="UniProtKB-KW"/>
</dbReference>
<sequence length="749" mass="83910">MESEDALLKLVFNGDDFKVLPERLSELNLTTNDASQYLKQISSLGLKNLGKEVNRIAEEKTSMINQTQELAFQEYPTFIETAQCTQDIFQNFQKVNQSTEKLTSGLTTLKEKCLEFSQTAQSLSAARRLTSLALSRHTQLLEILELPQLMDTCVRNGYWEEALELASYVARLERKLGYIPLIVKVAQEVQSCTRLMLSQLIAQLRMPAQLPHCLKVVGYLRRMGVFSEEEIRLKFLQARDSWFKSTLDEIPKEDAYQHVLKTVELSRVHLFDIATQYRAIFTDEDPLVLANQDTNTNESAIYYSWIIQKITDFLGALQCDLPKVSPSSLESVFGQCMYFGLSFGRIGSDFRSLLVPLFSQVVYDRFDHSANKSEAQFAEAMASFSLTRTGSFGSSASYSYIQTPPSSADQVQPPYALMKFSPVAELCNGLIAAFNELRMCAPVQLVDPVARKLERTLCNCSQIMADFHRQEKGAFTVNEELEFTKCLQLYRNEFLSYVQKILQLMFSPALISAQTGFPTGEIVKQEVCCLNKSLILTPIDHLLAKEEPLILPELALIPTSSSSLTADQPVQEPEATTESIQPSNSDRPMDNGTLDEEILPATDAVVTGFEDEIKLEPVSEPEVETQPEAETADQVAPELDPVDNNDLEAKPEQETEDQKPIESTECPSEMPILPETNVESNVELKPELASDILVETDSTDNRDALQVTNQDSALELAESVVEPVVPLHSEENDELNQLTTGNDNEEFVS</sequence>
<dbReference type="EMBL" id="LR015813">
    <property type="protein sequence ID" value="SVE85432.1"/>
    <property type="molecule type" value="mRNA"/>
</dbReference>
<feature type="region of interest" description="Disordered" evidence="9">
    <location>
        <begin position="617"/>
        <end position="676"/>
    </location>
</feature>
<keyword evidence="6" id="KW-0333">Golgi apparatus</keyword>
<evidence type="ECO:0000256" key="5">
    <source>
        <dbReference type="ARBA" id="ARBA00022927"/>
    </source>
</evidence>
<evidence type="ECO:0000256" key="9">
    <source>
        <dbReference type="SAM" id="MobiDB-lite"/>
    </source>
</evidence>
<dbReference type="InterPro" id="IPR007255">
    <property type="entry name" value="COG8"/>
</dbReference>
<keyword evidence="7" id="KW-0472">Membrane</keyword>
<reference evidence="10" key="1">
    <citation type="submission" date="2018-08" db="EMBL/GenBank/DDBJ databases">
        <authorList>
            <person name="Cornetti L."/>
        </authorList>
    </citation>
    <scope>NUCLEOTIDE SEQUENCE</scope>
    <source>
        <strain evidence="10">CZ-RIM1-1</strain>
    </source>
</reference>
<feature type="region of interest" description="Disordered" evidence="9">
    <location>
        <begin position="726"/>
        <end position="749"/>
    </location>
</feature>
<proteinExistence type="evidence at transcript level"/>
<dbReference type="GO" id="GO:0000139">
    <property type="term" value="C:Golgi membrane"/>
    <property type="evidence" value="ECO:0007669"/>
    <property type="project" value="UniProtKB-SubCell"/>
</dbReference>
<dbReference type="GO" id="GO:0017119">
    <property type="term" value="C:Golgi transport complex"/>
    <property type="evidence" value="ECO:0007669"/>
    <property type="project" value="InterPro"/>
</dbReference>
<keyword evidence="5" id="KW-0653">Protein transport</keyword>
<evidence type="ECO:0000313" key="10">
    <source>
        <dbReference type="EMBL" id="SVE85432.1"/>
    </source>
</evidence>